<dbReference type="EMBL" id="JAGSPA010000002">
    <property type="protein sequence ID" value="MBV7256463.1"/>
    <property type="molecule type" value="Genomic_DNA"/>
</dbReference>
<reference evidence="2 3" key="1">
    <citation type="submission" date="2021-04" db="EMBL/GenBank/DDBJ databases">
        <authorList>
            <person name="Pira H."/>
            <person name="Risdian C."/>
            <person name="Wink J."/>
        </authorList>
    </citation>
    <scope>NUCLEOTIDE SEQUENCE [LARGE SCALE GENOMIC DNA]</scope>
    <source>
        <strain evidence="2 3">WHA3</strain>
    </source>
</reference>
<gene>
    <name evidence="2" type="ORF">KCG44_06645</name>
</gene>
<feature type="signal peptide" evidence="1">
    <location>
        <begin position="1"/>
        <end position="19"/>
    </location>
</feature>
<evidence type="ECO:0000256" key="1">
    <source>
        <dbReference type="SAM" id="SignalP"/>
    </source>
</evidence>
<keyword evidence="1" id="KW-0732">Signal</keyword>
<dbReference type="Proteomes" id="UP000722336">
    <property type="component" value="Unassembled WGS sequence"/>
</dbReference>
<dbReference type="PROSITE" id="PS51257">
    <property type="entry name" value="PROKAR_LIPOPROTEIN"/>
    <property type="match status" value="1"/>
</dbReference>
<organism evidence="2 3">
    <name type="scientific">Pacificimonas pallii</name>
    <dbReference type="NCBI Taxonomy" id="2827236"/>
    <lineage>
        <taxon>Bacteria</taxon>
        <taxon>Pseudomonadati</taxon>
        <taxon>Pseudomonadota</taxon>
        <taxon>Alphaproteobacteria</taxon>
        <taxon>Sphingomonadales</taxon>
        <taxon>Sphingosinicellaceae</taxon>
        <taxon>Pacificimonas</taxon>
    </lineage>
</organism>
<comment type="caution">
    <text evidence="2">The sequence shown here is derived from an EMBL/GenBank/DDBJ whole genome shotgun (WGS) entry which is preliminary data.</text>
</comment>
<accession>A0ABS6SDG7</accession>
<evidence type="ECO:0000313" key="2">
    <source>
        <dbReference type="EMBL" id="MBV7256463.1"/>
    </source>
</evidence>
<protein>
    <submittedName>
        <fullName evidence="2">SEL1-like repeat protein</fullName>
    </submittedName>
</protein>
<dbReference type="RefSeq" id="WP_218445105.1">
    <property type="nucleotide sequence ID" value="NZ_JAGSPA010000002.1"/>
</dbReference>
<sequence length="133" mass="14455">MRFSTILCMSLLMSCVSTQYPGIRLTAVPVSETEAELQKLARNAQEGFKWAQLELGKRYEAGDGVPCDLRVARRLYQAAATTTGGRTQVYAPGGGDVPGQVLSVDQGPRQAGLEEAAERLARLGWRCEREPVA</sequence>
<keyword evidence="3" id="KW-1185">Reference proteome</keyword>
<proteinExistence type="predicted"/>
<evidence type="ECO:0000313" key="3">
    <source>
        <dbReference type="Proteomes" id="UP000722336"/>
    </source>
</evidence>
<feature type="chain" id="PRO_5047094873" evidence="1">
    <location>
        <begin position="20"/>
        <end position="133"/>
    </location>
</feature>
<name>A0ABS6SDG7_9SPHN</name>